<dbReference type="EC" id="2.4.1.-" evidence="3"/>
<name>A0AAW2MMA9_9LAMI</name>
<keyword evidence="1" id="KW-0328">Glycosyltransferase</keyword>
<dbReference type="SUPFAM" id="SSF51735">
    <property type="entry name" value="NAD(P)-binding Rossmann-fold domains"/>
    <property type="match status" value="1"/>
</dbReference>
<organism evidence="5">
    <name type="scientific">Sesamum calycinum</name>
    <dbReference type="NCBI Taxonomy" id="2727403"/>
    <lineage>
        <taxon>Eukaryota</taxon>
        <taxon>Viridiplantae</taxon>
        <taxon>Streptophyta</taxon>
        <taxon>Embryophyta</taxon>
        <taxon>Tracheophyta</taxon>
        <taxon>Spermatophyta</taxon>
        <taxon>Magnoliopsida</taxon>
        <taxon>eudicotyledons</taxon>
        <taxon>Gunneridae</taxon>
        <taxon>Pentapetalae</taxon>
        <taxon>asterids</taxon>
        <taxon>lamiids</taxon>
        <taxon>Lamiales</taxon>
        <taxon>Pedaliaceae</taxon>
        <taxon>Sesamum</taxon>
    </lineage>
</organism>
<evidence type="ECO:0000256" key="1">
    <source>
        <dbReference type="ARBA" id="ARBA00022676"/>
    </source>
</evidence>
<evidence type="ECO:0000313" key="5">
    <source>
        <dbReference type="EMBL" id="KAL0332176.1"/>
    </source>
</evidence>
<feature type="domain" description="6-phosphogluconate dehydrogenase NADP-binding" evidence="4">
    <location>
        <begin position="160"/>
        <end position="259"/>
    </location>
</feature>
<dbReference type="InterPro" id="IPR036291">
    <property type="entry name" value="NAD(P)-bd_dom_sf"/>
</dbReference>
<evidence type="ECO:0000256" key="2">
    <source>
        <dbReference type="ARBA" id="ARBA00022679"/>
    </source>
</evidence>
<dbReference type="Gene3D" id="3.40.50.720">
    <property type="entry name" value="NAD(P)-binding Rossmann-like Domain"/>
    <property type="match status" value="1"/>
</dbReference>
<dbReference type="PRINTS" id="PR00076">
    <property type="entry name" value="6PGDHDRGNASE"/>
</dbReference>
<dbReference type="InterPro" id="IPR006115">
    <property type="entry name" value="6PGDH_NADP-bd"/>
</dbReference>
<comment type="similarity">
    <text evidence="3">Belongs to the glycosyltransferase 8 family.</text>
</comment>
<dbReference type="InterPro" id="IPR006183">
    <property type="entry name" value="Pgluconate_DH"/>
</dbReference>
<dbReference type="Pfam" id="PF01501">
    <property type="entry name" value="Glyco_transf_8"/>
    <property type="match status" value="1"/>
</dbReference>
<dbReference type="EMBL" id="JACGWM010000013">
    <property type="protein sequence ID" value="KAL0332176.1"/>
    <property type="molecule type" value="Genomic_DNA"/>
</dbReference>
<dbReference type="GO" id="GO:0016757">
    <property type="term" value="F:glycosyltransferase activity"/>
    <property type="evidence" value="ECO:0007669"/>
    <property type="project" value="UniProtKB-KW"/>
</dbReference>
<dbReference type="InterPro" id="IPR002495">
    <property type="entry name" value="Glyco_trans_8"/>
</dbReference>
<dbReference type="SUPFAM" id="SSF53448">
    <property type="entry name" value="Nucleotide-diphospho-sugar transferases"/>
    <property type="match status" value="1"/>
</dbReference>
<protein>
    <recommendedName>
        <fullName evidence="3">Hexosyltransferase</fullName>
        <ecNumber evidence="3">2.4.1.-</ecNumber>
    </recommendedName>
</protein>
<comment type="caution">
    <text evidence="5">The sequence shown here is derived from an EMBL/GenBank/DDBJ whole genome shotgun (WGS) entry which is preliminary data.</text>
</comment>
<evidence type="ECO:0000256" key="3">
    <source>
        <dbReference type="RuleBase" id="RU362027"/>
    </source>
</evidence>
<reference evidence="5" key="1">
    <citation type="submission" date="2020-06" db="EMBL/GenBank/DDBJ databases">
        <authorList>
            <person name="Li T."/>
            <person name="Hu X."/>
            <person name="Zhang T."/>
            <person name="Song X."/>
            <person name="Zhang H."/>
            <person name="Dai N."/>
            <person name="Sheng W."/>
            <person name="Hou X."/>
            <person name="Wei L."/>
        </authorList>
    </citation>
    <scope>NUCLEOTIDE SEQUENCE</scope>
    <source>
        <strain evidence="5">KEN8</strain>
        <tissue evidence="5">Leaf</tissue>
    </source>
</reference>
<dbReference type="GO" id="GO:0050661">
    <property type="term" value="F:NADP binding"/>
    <property type="evidence" value="ECO:0007669"/>
    <property type="project" value="InterPro"/>
</dbReference>
<dbReference type="GO" id="GO:0004616">
    <property type="term" value="F:phosphogluconate dehydrogenase (decarboxylating) activity"/>
    <property type="evidence" value="ECO:0007669"/>
    <property type="project" value="InterPro"/>
</dbReference>
<dbReference type="Gene3D" id="3.90.550.10">
    <property type="entry name" value="Spore Coat Polysaccharide Biosynthesis Protein SpsA, Chain A"/>
    <property type="match status" value="1"/>
</dbReference>
<accession>A0AAW2MMA9</accession>
<dbReference type="InterPro" id="IPR029044">
    <property type="entry name" value="Nucleotide-diphossugar_trans"/>
</dbReference>
<dbReference type="PANTHER" id="PTHR11811">
    <property type="entry name" value="6-PHOSPHOGLUCONATE DEHYDROGENASE"/>
    <property type="match status" value="1"/>
</dbReference>
<sequence>MYDQNEDHTLWKLGTLPAGLATFYSTTKSLDKVWHVLGLGINPSISMEEIDKAAVIHFSGDMKPWLDIALNGYKWESILTMRILSSDLCCHNLSLSQPIYGPNVLRLSESRHDQYATNLTFGISLAKLSSPERKNQEDKTKVEILKLVDPQVGVLTLNKSLNIAEKGFPISVYNRTTSKVDETIERAKAEGNLPVFGFHDPESFVQSIQKPRVIIMLVKAGAPVDQTIKTLSAYMEKGDCIIDGGNEWYENTERREEKL</sequence>
<dbReference type="Pfam" id="PF03446">
    <property type="entry name" value="NAD_binding_2"/>
    <property type="match status" value="1"/>
</dbReference>
<evidence type="ECO:0000259" key="4">
    <source>
        <dbReference type="Pfam" id="PF03446"/>
    </source>
</evidence>
<proteinExistence type="inferred from homology"/>
<reference evidence="5" key="2">
    <citation type="journal article" date="2024" name="Plant">
        <title>Genomic evolution and insights into agronomic trait innovations of Sesamum species.</title>
        <authorList>
            <person name="Miao H."/>
            <person name="Wang L."/>
            <person name="Qu L."/>
            <person name="Liu H."/>
            <person name="Sun Y."/>
            <person name="Le M."/>
            <person name="Wang Q."/>
            <person name="Wei S."/>
            <person name="Zheng Y."/>
            <person name="Lin W."/>
            <person name="Duan Y."/>
            <person name="Cao H."/>
            <person name="Xiong S."/>
            <person name="Wang X."/>
            <person name="Wei L."/>
            <person name="Li C."/>
            <person name="Ma Q."/>
            <person name="Ju M."/>
            <person name="Zhao R."/>
            <person name="Li G."/>
            <person name="Mu C."/>
            <person name="Tian Q."/>
            <person name="Mei H."/>
            <person name="Zhang T."/>
            <person name="Gao T."/>
            <person name="Zhang H."/>
        </authorList>
    </citation>
    <scope>NUCLEOTIDE SEQUENCE</scope>
    <source>
        <strain evidence="5">KEN8</strain>
    </source>
</reference>
<dbReference type="AlphaFoldDB" id="A0AAW2MMA9"/>
<gene>
    <name evidence="5" type="ORF">Scaly_2119100</name>
</gene>
<keyword evidence="2" id="KW-0808">Transferase</keyword>